<evidence type="ECO:0000313" key="4">
    <source>
        <dbReference type="Proteomes" id="UP001155057"/>
    </source>
</evidence>
<dbReference type="EMBL" id="JANUAE010000004">
    <property type="protein sequence ID" value="MCS3709872.1"/>
    <property type="molecule type" value="Genomic_DNA"/>
</dbReference>
<dbReference type="AlphaFoldDB" id="A0A9X2TEV7"/>
<dbReference type="GO" id="GO:0004519">
    <property type="term" value="F:endonuclease activity"/>
    <property type="evidence" value="ECO:0007669"/>
    <property type="project" value="UniProtKB-KW"/>
</dbReference>
<evidence type="ECO:0000313" key="3">
    <source>
        <dbReference type="EMBL" id="MCS3709872.1"/>
    </source>
</evidence>
<gene>
    <name evidence="3" type="ORF">GGP61_001476</name>
</gene>
<feature type="compositionally biased region" description="Basic and acidic residues" evidence="1">
    <location>
        <begin position="154"/>
        <end position="167"/>
    </location>
</feature>
<dbReference type="Proteomes" id="UP001155057">
    <property type="component" value="Unassembled WGS sequence"/>
</dbReference>
<dbReference type="SMART" id="SM00318">
    <property type="entry name" value="SNc"/>
    <property type="match status" value="1"/>
</dbReference>
<evidence type="ECO:0000256" key="1">
    <source>
        <dbReference type="SAM" id="MobiDB-lite"/>
    </source>
</evidence>
<dbReference type="SUPFAM" id="SSF50199">
    <property type="entry name" value="Staphylococcal nuclease"/>
    <property type="match status" value="1"/>
</dbReference>
<feature type="region of interest" description="Disordered" evidence="1">
    <location>
        <begin position="145"/>
        <end position="184"/>
    </location>
</feature>
<sequence length="184" mass="20885">MTKVFDGDTIEVGGERVVRFIGIDAPEKSRSEKLRRDVRETGMSPLRIVEQGEEAKAWLDRLIGGETVELEMDPDVDRTDKYDRTLAHVWTVDEHGEKGFLVSRMIVSHGHALPTSDDHRYASQMEKAWEMAQREGLAENLGVPRFGRKTRGLSPEHEVNGDQEGDHKRKGGKGEIGNPHYWRP</sequence>
<reference evidence="3" key="1">
    <citation type="submission" date="2022-08" db="EMBL/GenBank/DDBJ databases">
        <title>Genomic Encyclopedia of Type Strains, Phase V (KMG-V): Genome sequencing to study the core and pangenomes of soil and plant-associated prokaryotes.</title>
        <authorList>
            <person name="Whitman W."/>
        </authorList>
    </citation>
    <scope>NUCLEOTIDE SEQUENCE</scope>
    <source>
        <strain evidence="3">SP3049</strain>
    </source>
</reference>
<dbReference type="Pfam" id="PF00565">
    <property type="entry name" value="SNase"/>
    <property type="match status" value="1"/>
</dbReference>
<name>A0A9X2TEV7_9BACT</name>
<feature type="domain" description="TNase-like" evidence="2">
    <location>
        <begin position="1"/>
        <end position="135"/>
    </location>
</feature>
<keyword evidence="3" id="KW-0540">Nuclease</keyword>
<protein>
    <submittedName>
        <fullName evidence="3">Endonuclease YncB(Thermonuclease family)</fullName>
    </submittedName>
</protein>
<accession>A0A9X2TEV7</accession>
<dbReference type="Gene3D" id="2.40.50.90">
    <property type="match status" value="1"/>
</dbReference>
<dbReference type="PROSITE" id="PS50830">
    <property type="entry name" value="TNASE_3"/>
    <property type="match status" value="1"/>
</dbReference>
<organism evidence="3 4">
    <name type="scientific">Salinibacter ruber</name>
    <dbReference type="NCBI Taxonomy" id="146919"/>
    <lineage>
        <taxon>Bacteria</taxon>
        <taxon>Pseudomonadati</taxon>
        <taxon>Rhodothermota</taxon>
        <taxon>Rhodothermia</taxon>
        <taxon>Rhodothermales</taxon>
        <taxon>Salinibacteraceae</taxon>
        <taxon>Salinibacter</taxon>
    </lineage>
</organism>
<keyword evidence="3" id="KW-0255">Endonuclease</keyword>
<evidence type="ECO:0000259" key="2">
    <source>
        <dbReference type="PROSITE" id="PS50830"/>
    </source>
</evidence>
<dbReference type="InterPro" id="IPR016071">
    <property type="entry name" value="Staphylococal_nuclease_OB-fold"/>
</dbReference>
<proteinExistence type="predicted"/>
<comment type="caution">
    <text evidence="3">The sequence shown here is derived from an EMBL/GenBank/DDBJ whole genome shotgun (WGS) entry which is preliminary data.</text>
</comment>
<keyword evidence="3" id="KW-0378">Hydrolase</keyword>
<dbReference type="InterPro" id="IPR035437">
    <property type="entry name" value="SNase_OB-fold_sf"/>
</dbReference>